<dbReference type="SUPFAM" id="SSF53448">
    <property type="entry name" value="Nucleotide-diphospho-sugar transferases"/>
    <property type="match status" value="1"/>
</dbReference>
<feature type="region of interest" description="Disordered" evidence="5">
    <location>
        <begin position="178"/>
        <end position="201"/>
    </location>
</feature>
<dbReference type="AlphaFoldDB" id="I0IBF9"/>
<dbReference type="GO" id="GO:0008690">
    <property type="term" value="F:3-deoxy-manno-octulosonate cytidylyltransferase activity"/>
    <property type="evidence" value="ECO:0007669"/>
    <property type="project" value="UniProtKB-UniRule"/>
</dbReference>
<comment type="function">
    <text evidence="4">Activates KDO (a required 8-carbon sugar) for incorporation into bacterial lipopolysaccharide in Gram-negative bacteria.</text>
</comment>
<dbReference type="Pfam" id="PF02348">
    <property type="entry name" value="CTP_transf_3"/>
    <property type="match status" value="1"/>
</dbReference>
<dbReference type="CDD" id="cd02517">
    <property type="entry name" value="CMP-KDO-Synthetase"/>
    <property type="match status" value="1"/>
</dbReference>
<dbReference type="HAMAP" id="MF_00057">
    <property type="entry name" value="KdsB"/>
    <property type="match status" value="1"/>
</dbReference>
<dbReference type="EC" id="2.7.7.38" evidence="4"/>
<evidence type="ECO:0000256" key="5">
    <source>
        <dbReference type="SAM" id="MobiDB-lite"/>
    </source>
</evidence>
<dbReference type="STRING" id="1142394.PSMK_04380"/>
<accession>I0IBF9</accession>
<comment type="pathway">
    <text evidence="4">Bacterial outer membrane biogenesis; lipopolysaccharide biosynthesis.</text>
</comment>
<dbReference type="RefSeq" id="WP_014435817.1">
    <property type="nucleotide sequence ID" value="NC_017080.1"/>
</dbReference>
<comment type="pathway">
    <text evidence="4">Nucleotide-sugar biosynthesis; CMP-3-deoxy-D-manno-octulosonate biosynthesis; CMP-3-deoxy-D-manno-octulosonate from 3-deoxy-D-manno-octulosonate and CTP: step 1/1.</text>
</comment>
<evidence type="ECO:0000313" key="7">
    <source>
        <dbReference type="Proteomes" id="UP000007881"/>
    </source>
</evidence>
<dbReference type="GO" id="GO:0005829">
    <property type="term" value="C:cytosol"/>
    <property type="evidence" value="ECO:0007669"/>
    <property type="project" value="TreeGrafter"/>
</dbReference>
<dbReference type="InterPro" id="IPR004528">
    <property type="entry name" value="KdsB"/>
</dbReference>
<keyword evidence="3 4" id="KW-0448">Lipopolysaccharide biosynthesis</keyword>
<dbReference type="PANTHER" id="PTHR42866">
    <property type="entry name" value="3-DEOXY-MANNO-OCTULOSONATE CYTIDYLYLTRANSFERASE"/>
    <property type="match status" value="1"/>
</dbReference>
<dbReference type="EMBL" id="AP012338">
    <property type="protein sequence ID" value="BAM02597.1"/>
    <property type="molecule type" value="Genomic_DNA"/>
</dbReference>
<evidence type="ECO:0000256" key="1">
    <source>
        <dbReference type="ARBA" id="ARBA00022679"/>
    </source>
</evidence>
<proteinExistence type="inferred from homology"/>
<dbReference type="GO" id="GO:0033468">
    <property type="term" value="P:CMP-keto-3-deoxy-D-manno-octulosonic acid biosynthetic process"/>
    <property type="evidence" value="ECO:0007669"/>
    <property type="project" value="UniProtKB-UniRule"/>
</dbReference>
<dbReference type="PANTHER" id="PTHR42866:SF2">
    <property type="entry name" value="3-DEOXY-MANNO-OCTULOSONATE CYTIDYLYLTRANSFERASE, MITOCHONDRIAL"/>
    <property type="match status" value="1"/>
</dbReference>
<protein>
    <recommendedName>
        <fullName evidence="4">3-deoxy-manno-octulosonate cytidylyltransferase</fullName>
        <ecNumber evidence="4">2.7.7.38</ecNumber>
    </recommendedName>
    <alternativeName>
        <fullName evidence="4">CMP-2-keto-3-deoxyoctulosonic acid synthase</fullName>
        <shortName evidence="4">CKS</shortName>
        <shortName evidence="4">CMP-KDO synthase</shortName>
    </alternativeName>
</protein>
<dbReference type="Proteomes" id="UP000007881">
    <property type="component" value="Chromosome"/>
</dbReference>
<comment type="subcellular location">
    <subcellularLocation>
        <location evidence="4">Cytoplasm</location>
    </subcellularLocation>
</comment>
<dbReference type="eggNOG" id="COG1212">
    <property type="taxonomic scope" value="Bacteria"/>
</dbReference>
<dbReference type="PATRIC" id="fig|1142394.8.peg.447"/>
<comment type="similarity">
    <text evidence="4">Belongs to the KdsB family.</text>
</comment>
<dbReference type="GO" id="GO:0009103">
    <property type="term" value="P:lipopolysaccharide biosynthetic process"/>
    <property type="evidence" value="ECO:0007669"/>
    <property type="project" value="UniProtKB-UniRule"/>
</dbReference>
<dbReference type="HOGENOM" id="CLU_065038_0_1_0"/>
<keyword evidence="1 4" id="KW-0808">Transferase</keyword>
<keyword evidence="2 4" id="KW-0548">Nucleotidyltransferase</keyword>
<name>I0IBF9_PHYMF</name>
<dbReference type="OrthoDB" id="9815559at2"/>
<dbReference type="InterPro" id="IPR029044">
    <property type="entry name" value="Nucleotide-diphossugar_trans"/>
</dbReference>
<comment type="catalytic activity">
    <reaction evidence="4">
        <text>3-deoxy-alpha-D-manno-oct-2-ulosonate + CTP = CMP-3-deoxy-beta-D-manno-octulosonate + diphosphate</text>
        <dbReference type="Rhea" id="RHEA:23448"/>
        <dbReference type="ChEBI" id="CHEBI:33019"/>
        <dbReference type="ChEBI" id="CHEBI:37563"/>
        <dbReference type="ChEBI" id="CHEBI:85986"/>
        <dbReference type="ChEBI" id="CHEBI:85987"/>
        <dbReference type="EC" id="2.7.7.38"/>
    </reaction>
</comment>
<keyword evidence="7" id="KW-1185">Reference proteome</keyword>
<evidence type="ECO:0000313" key="6">
    <source>
        <dbReference type="EMBL" id="BAM02597.1"/>
    </source>
</evidence>
<evidence type="ECO:0000256" key="4">
    <source>
        <dbReference type="HAMAP-Rule" id="MF_00057"/>
    </source>
</evidence>
<evidence type="ECO:0000256" key="2">
    <source>
        <dbReference type="ARBA" id="ARBA00022695"/>
    </source>
</evidence>
<keyword evidence="4" id="KW-0963">Cytoplasm</keyword>
<reference evidence="6 7" key="1">
    <citation type="submission" date="2012-02" db="EMBL/GenBank/DDBJ databases">
        <title>Complete genome sequence of Phycisphaera mikurensis NBRC 102666.</title>
        <authorList>
            <person name="Ankai A."/>
            <person name="Hosoyama A."/>
            <person name="Terui Y."/>
            <person name="Sekine M."/>
            <person name="Fukai R."/>
            <person name="Kato Y."/>
            <person name="Nakamura S."/>
            <person name="Yamada-Narita S."/>
            <person name="Kawakoshi A."/>
            <person name="Fukunaga Y."/>
            <person name="Yamazaki S."/>
            <person name="Fujita N."/>
        </authorList>
    </citation>
    <scope>NUCLEOTIDE SEQUENCE [LARGE SCALE GENOMIC DNA]</scope>
    <source>
        <strain evidence="7">NBRC 102666 / KCTC 22515 / FYK2301M01</strain>
    </source>
</reference>
<dbReference type="UniPathway" id="UPA00030"/>
<dbReference type="UniPathway" id="UPA00358">
    <property type="reaction ID" value="UER00476"/>
</dbReference>
<dbReference type="NCBIfam" id="TIGR00466">
    <property type="entry name" value="kdsB"/>
    <property type="match status" value="1"/>
</dbReference>
<evidence type="ECO:0000256" key="3">
    <source>
        <dbReference type="ARBA" id="ARBA00022985"/>
    </source>
</evidence>
<organism evidence="6 7">
    <name type="scientific">Phycisphaera mikurensis (strain NBRC 102666 / KCTC 22515 / FYK2301M01)</name>
    <dbReference type="NCBI Taxonomy" id="1142394"/>
    <lineage>
        <taxon>Bacteria</taxon>
        <taxon>Pseudomonadati</taxon>
        <taxon>Planctomycetota</taxon>
        <taxon>Phycisphaerae</taxon>
        <taxon>Phycisphaerales</taxon>
        <taxon>Phycisphaeraceae</taxon>
        <taxon>Phycisphaera</taxon>
    </lineage>
</organism>
<gene>
    <name evidence="4 6" type="primary">kdsB</name>
    <name evidence="6" type="ordered locus">PSMK_04380</name>
</gene>
<sequence length="278" mass="29911">MPPAAPRVLAVLPARFASTRFPGKPLADDTGKPLIRHVVERVAEARSVHRVVVATDDERIREAVGAFGAEAVMTGEHDNGTSRIAEAVDALEAGGGEPFDVVLNVQGDEPEVPAATIDALVMGLIARPDADMATLASVFEPGEDPANTNIVKLVADRRGFAMYFSRSLVPFDRDAERLGRRPGMTDPARGGGSHPGWTLPGPGPFKHPGLYAYRRAFLRTYASLPPAPLEETEKLEQLRVLEHGHRIAVVLAAAPHPGIDTPEQYDDFVKRWTAANPA</sequence>
<dbReference type="InterPro" id="IPR003329">
    <property type="entry name" value="Cytidylyl_trans"/>
</dbReference>
<dbReference type="KEGG" id="phm:PSMK_04380"/>
<dbReference type="Gene3D" id="3.90.550.10">
    <property type="entry name" value="Spore Coat Polysaccharide Biosynthesis Protein SpsA, Chain A"/>
    <property type="match status" value="1"/>
</dbReference>